<sequence>MDEIMEDGNLIDKVRILLQRDMQHYQSTQTILRGSICEKVSGGQLDFPRYTSFASIKIVQWWEAEFLITFRHDSGLWASSQISTIENKEALKENKPSEFIKLIVDTSGQYIEHLHKLVQESLDHADLAVLTSCCSAAALLRNSLWCYTQQNTGKKIKTKRLHKCYKTFQEMSEAIGERLLDLHCRLILLYIFNEADSLSWHTDKCFYEKERSSFVTQTWWLYMQGTREDLWNTVPPKMAQRIFTGMLNESLTVLVTRFIHGKPSFIRSPQFWADAFNVLSCTAVLTLAVYNTCNGIQPEKGETSIAIRDIYAKCNHLLVCLLLRGSPLKVLYEVCRNGLEHMKIIQEQTNLATWLFIAAPRLFGYSSFESSTLQLPEEEMIIFELNIMKYRPQPSWTQVLKVLSMKNFVLTRMLLNHLIETCSDKREEMPNFSKYNAGDDYKINECTGFLCAGCDNGELDSSPSLCLFSLMYISVITEIDPVDIIVPALKCDPQWSDCLGKHQVWNQIRPPWLNAILAGFKDIMLPIVEQLLEAVDTGASIYQAMSLALVCFTELTPCIPIGILRLINEMENAIPANCHPIGGTVKTQILCTALYLALYEESILLADKKKNTDCPAKAPQEIPSTHSFDPHDKCASAIALGESLCSIDADNKHTEQINFMCEQIDEWIEKKSVRIRPPEMCKSIPWLEVLTDDVLVTNVGQQSLKISHQYIMQHLNSILKNLANNTEISSSDKKNIDTDLFVSTKPLTYLMFHIEDVPFDQLFMNLTPAIWIRMMDVPMSVKKQRVIDQIMSRADIKWLDNLSEDDKNVALAIKDICLKAELQDDDSSSSTDKKTD</sequence>
<dbReference type="Pfam" id="PF14906">
    <property type="entry name" value="DUF4495"/>
    <property type="match status" value="1"/>
</dbReference>
<accession>A0A834XTQ3</accession>
<dbReference type="Proteomes" id="UP000639338">
    <property type="component" value="Unassembled WGS sequence"/>
</dbReference>
<comment type="caution">
    <text evidence="1">The sequence shown here is derived from an EMBL/GenBank/DDBJ whole genome shotgun (WGS) entry which is preliminary data.</text>
</comment>
<dbReference type="InterPro" id="IPR027993">
    <property type="entry name" value="DUF4495"/>
</dbReference>
<name>A0A834XTQ3_APHGI</name>
<gene>
    <name evidence="1" type="ORF">HCN44_001662</name>
</gene>
<keyword evidence="2" id="KW-1185">Reference proteome</keyword>
<reference evidence="1 2" key="1">
    <citation type="submission" date="2020-08" db="EMBL/GenBank/DDBJ databases">
        <title>Aphidius gifuensis genome sequencing and assembly.</title>
        <authorList>
            <person name="Du Z."/>
        </authorList>
    </citation>
    <scope>NUCLEOTIDE SEQUENCE [LARGE SCALE GENOMIC DNA]</scope>
    <source>
        <strain evidence="1">YNYX2018</strain>
        <tissue evidence="1">Adults</tissue>
    </source>
</reference>
<protein>
    <submittedName>
        <fullName evidence="1">Uncharacterized protein</fullName>
    </submittedName>
</protein>
<dbReference type="EMBL" id="JACMRX010000003">
    <property type="protein sequence ID" value="KAF7992337.1"/>
    <property type="molecule type" value="Genomic_DNA"/>
</dbReference>
<proteinExistence type="predicted"/>
<dbReference type="PANTHER" id="PTHR33960:SF1">
    <property type="entry name" value="SIMILAR TO KIAA0825 PROTEIN"/>
    <property type="match status" value="1"/>
</dbReference>
<dbReference type="OrthoDB" id="10007406at2759"/>
<evidence type="ECO:0000313" key="1">
    <source>
        <dbReference type="EMBL" id="KAF7992337.1"/>
    </source>
</evidence>
<organism evidence="1 2">
    <name type="scientific">Aphidius gifuensis</name>
    <name type="common">Parasitoid wasp</name>
    <dbReference type="NCBI Taxonomy" id="684658"/>
    <lineage>
        <taxon>Eukaryota</taxon>
        <taxon>Metazoa</taxon>
        <taxon>Ecdysozoa</taxon>
        <taxon>Arthropoda</taxon>
        <taxon>Hexapoda</taxon>
        <taxon>Insecta</taxon>
        <taxon>Pterygota</taxon>
        <taxon>Neoptera</taxon>
        <taxon>Endopterygota</taxon>
        <taxon>Hymenoptera</taxon>
        <taxon>Apocrita</taxon>
        <taxon>Ichneumonoidea</taxon>
        <taxon>Braconidae</taxon>
        <taxon>Aphidiinae</taxon>
        <taxon>Aphidius</taxon>
    </lineage>
</organism>
<dbReference type="AlphaFoldDB" id="A0A834XTQ3"/>
<evidence type="ECO:0000313" key="2">
    <source>
        <dbReference type="Proteomes" id="UP000639338"/>
    </source>
</evidence>
<dbReference type="PANTHER" id="PTHR33960">
    <property type="entry name" value="SIMILAR TO KIAA0825 PROTEIN"/>
    <property type="match status" value="1"/>
</dbReference>